<organism evidence="1 2">
    <name type="scientific">Tenacibaculum todarodis</name>
    <dbReference type="NCBI Taxonomy" id="1850252"/>
    <lineage>
        <taxon>Bacteria</taxon>
        <taxon>Pseudomonadati</taxon>
        <taxon>Bacteroidota</taxon>
        <taxon>Flavobacteriia</taxon>
        <taxon>Flavobacteriales</taxon>
        <taxon>Flavobacteriaceae</taxon>
        <taxon>Tenacibaculum</taxon>
    </lineage>
</organism>
<accession>A0A1L3JK09</accession>
<keyword evidence="1" id="KW-0449">Lipoprotein</keyword>
<dbReference type="KEGG" id="ten:LPB136_08760"/>
<dbReference type="RefSeq" id="WP_072555963.1">
    <property type="nucleotide sequence ID" value="NZ_CP018155.1"/>
</dbReference>
<reference evidence="1 2" key="1">
    <citation type="submission" date="2016-11" db="EMBL/GenBank/DDBJ databases">
        <title>Tenacibaculum sp. LPB0136, isolated from marine environment.</title>
        <authorList>
            <person name="Kim E."/>
            <person name="Yi H."/>
        </authorList>
    </citation>
    <scope>NUCLEOTIDE SEQUENCE [LARGE SCALE GENOMIC DNA]</scope>
    <source>
        <strain evidence="1 2">LPB0136</strain>
    </source>
</reference>
<sequence>MRKILFYFLLALLFLSCDKESKTIVDVSDVSANFSVNRFDVDFYSSTKDNLQTLKNKYPLLFPKGVQDSVWVNKINNKDEQELFVETQKEFKGITSLKEQLTSLFKHVKYYNPKFVAPNVITMLTNIDYDNRVIYADSLLLISLDAYLGKNHEFYGSYPQYIKQNNTKEHIIVDVANSVIEKQVLANTERTFLGKMIIEGKKMYLLDAYLPKVSDNEKAGYSQEKFNWAVANEEQIWKYFVEKDLLYSTDAKLDKRFMDLAPFSKFYLAEDNKSPGQIGGWIGWQIVRSYMQNNDVSLRQLLQLDTETIFKKSKYKPRR</sequence>
<dbReference type="OrthoDB" id="976022at2"/>
<keyword evidence="2" id="KW-1185">Reference proteome</keyword>
<dbReference type="InterPro" id="IPR019853">
    <property type="entry name" value="GldB-like"/>
</dbReference>
<dbReference type="EMBL" id="CP018155">
    <property type="protein sequence ID" value="APG65439.1"/>
    <property type="molecule type" value="Genomic_DNA"/>
</dbReference>
<name>A0A1L3JK09_9FLAO</name>
<evidence type="ECO:0000313" key="1">
    <source>
        <dbReference type="EMBL" id="APG65439.1"/>
    </source>
</evidence>
<dbReference type="STRING" id="1850252.LPB136_08760"/>
<dbReference type="AlphaFoldDB" id="A0A1L3JK09"/>
<dbReference type="PROSITE" id="PS51257">
    <property type="entry name" value="PROKAR_LIPOPROTEIN"/>
    <property type="match status" value="1"/>
</dbReference>
<proteinExistence type="predicted"/>
<protein>
    <submittedName>
        <fullName evidence="1">Gliding motility lipoprotein GldB</fullName>
    </submittedName>
</protein>
<dbReference type="NCBIfam" id="TIGR03514">
    <property type="entry name" value="GldB_lipo"/>
    <property type="match status" value="1"/>
</dbReference>
<dbReference type="Proteomes" id="UP000181898">
    <property type="component" value="Chromosome"/>
</dbReference>
<gene>
    <name evidence="1" type="ORF">LPB136_08760</name>
</gene>
<dbReference type="Pfam" id="PF25594">
    <property type="entry name" value="GldB_lipo"/>
    <property type="match status" value="1"/>
</dbReference>
<evidence type="ECO:0000313" key="2">
    <source>
        <dbReference type="Proteomes" id="UP000181898"/>
    </source>
</evidence>